<dbReference type="RefSeq" id="WP_160884829.1">
    <property type="nucleotide sequence ID" value="NZ_WURB01000007.1"/>
</dbReference>
<proteinExistence type="inferred from homology"/>
<dbReference type="Proteomes" id="UP000436483">
    <property type="component" value="Unassembled WGS sequence"/>
</dbReference>
<feature type="transmembrane region" description="Helical" evidence="7">
    <location>
        <begin position="91"/>
        <end position="113"/>
    </location>
</feature>
<evidence type="ECO:0000256" key="3">
    <source>
        <dbReference type="ARBA" id="ARBA00022475"/>
    </source>
</evidence>
<accession>A0A7X3MSL9</accession>
<name>A0A7X3MSL9_9HYPH</name>
<evidence type="ECO:0000256" key="4">
    <source>
        <dbReference type="ARBA" id="ARBA00022692"/>
    </source>
</evidence>
<feature type="transmembrane region" description="Helical" evidence="7">
    <location>
        <begin position="151"/>
        <end position="169"/>
    </location>
</feature>
<feature type="domain" description="Glycine transporter" evidence="8">
    <location>
        <begin position="93"/>
        <end position="166"/>
    </location>
</feature>
<feature type="transmembrane region" description="Helical" evidence="7">
    <location>
        <begin position="175"/>
        <end position="194"/>
    </location>
</feature>
<dbReference type="Pfam" id="PF03458">
    <property type="entry name" value="Gly_transporter"/>
    <property type="match status" value="2"/>
</dbReference>
<keyword evidence="10" id="KW-1185">Reference proteome</keyword>
<comment type="similarity">
    <text evidence="2">Belongs to the UPF0126 family.</text>
</comment>
<evidence type="ECO:0000256" key="1">
    <source>
        <dbReference type="ARBA" id="ARBA00004651"/>
    </source>
</evidence>
<keyword evidence="5 7" id="KW-1133">Transmembrane helix</keyword>
<feature type="transmembrane region" description="Helical" evidence="7">
    <location>
        <begin position="6"/>
        <end position="25"/>
    </location>
</feature>
<keyword evidence="3" id="KW-1003">Cell membrane</keyword>
<evidence type="ECO:0000256" key="6">
    <source>
        <dbReference type="ARBA" id="ARBA00023136"/>
    </source>
</evidence>
<reference evidence="9 10" key="2">
    <citation type="submission" date="2020-01" db="EMBL/GenBank/DDBJ databases">
        <title>Microvirga sp. nov., an arsenate reduction bacterium isolated from Tibet hotspring sediments.</title>
        <authorList>
            <person name="Xian W.-D."/>
            <person name="Li W.-J."/>
        </authorList>
    </citation>
    <scope>NUCLEOTIDE SEQUENCE [LARGE SCALE GENOMIC DNA]</scope>
    <source>
        <strain evidence="9 10">KCTC 23863</strain>
    </source>
</reference>
<evidence type="ECO:0000313" key="10">
    <source>
        <dbReference type="Proteomes" id="UP000436483"/>
    </source>
</evidence>
<keyword evidence="4 7" id="KW-0812">Transmembrane</keyword>
<feature type="transmembrane region" description="Helical" evidence="7">
    <location>
        <begin position="119"/>
        <end position="139"/>
    </location>
</feature>
<dbReference type="EMBL" id="WURB01000007">
    <property type="protein sequence ID" value="MXQ12250.1"/>
    <property type="molecule type" value="Genomic_DNA"/>
</dbReference>
<sequence length="215" mass="22937">MFDTFAALLDWFGIMVFATTGALVASRKQMDLVGFVLLGTATGIGGGTIRDTLINALPVFWVREPAYLITCVLVSCAAFFLAHIPQSRLKLLLWFDAVGMALFAVTGAEQALLAQAAPIVAVAMGVITATFGGIVRDILGGESPVILSREIYVSAALSGAAIFVAMALAGIAREYALAGGFLVAFAIRAAALRWDWSLPRYRPRPGRTRDEIDLR</sequence>
<evidence type="ECO:0000256" key="2">
    <source>
        <dbReference type="ARBA" id="ARBA00008193"/>
    </source>
</evidence>
<evidence type="ECO:0000256" key="7">
    <source>
        <dbReference type="SAM" id="Phobius"/>
    </source>
</evidence>
<dbReference type="GO" id="GO:0005886">
    <property type="term" value="C:plasma membrane"/>
    <property type="evidence" value="ECO:0007669"/>
    <property type="project" value="UniProtKB-SubCell"/>
</dbReference>
<dbReference type="PANTHER" id="PTHR30506:SF3">
    <property type="entry name" value="UPF0126 INNER MEMBRANE PROTEIN YADS-RELATED"/>
    <property type="match status" value="1"/>
</dbReference>
<dbReference type="InterPro" id="IPR005115">
    <property type="entry name" value="Gly_transporter"/>
</dbReference>
<evidence type="ECO:0000256" key="5">
    <source>
        <dbReference type="ARBA" id="ARBA00022989"/>
    </source>
</evidence>
<dbReference type="AlphaFoldDB" id="A0A7X3MSL9"/>
<dbReference type="PANTHER" id="PTHR30506">
    <property type="entry name" value="INNER MEMBRANE PROTEIN"/>
    <property type="match status" value="1"/>
</dbReference>
<evidence type="ECO:0000259" key="8">
    <source>
        <dbReference type="Pfam" id="PF03458"/>
    </source>
</evidence>
<organism evidence="9 10">
    <name type="scientific">Microvirga makkahensis</name>
    <dbReference type="NCBI Taxonomy" id="1128670"/>
    <lineage>
        <taxon>Bacteria</taxon>
        <taxon>Pseudomonadati</taxon>
        <taxon>Pseudomonadota</taxon>
        <taxon>Alphaproteobacteria</taxon>
        <taxon>Hyphomicrobiales</taxon>
        <taxon>Methylobacteriaceae</taxon>
        <taxon>Microvirga</taxon>
    </lineage>
</organism>
<keyword evidence="6 7" id="KW-0472">Membrane</keyword>
<comment type="subcellular location">
    <subcellularLocation>
        <location evidence="1">Cell membrane</location>
        <topology evidence="1">Multi-pass membrane protein</topology>
    </subcellularLocation>
</comment>
<evidence type="ECO:0000313" key="9">
    <source>
        <dbReference type="EMBL" id="MXQ12250.1"/>
    </source>
</evidence>
<reference evidence="9 10" key="1">
    <citation type="submission" date="2019-12" db="EMBL/GenBank/DDBJ databases">
        <authorList>
            <person name="Yuan C.-G."/>
        </authorList>
    </citation>
    <scope>NUCLEOTIDE SEQUENCE [LARGE SCALE GENOMIC DNA]</scope>
    <source>
        <strain evidence="9 10">KCTC 23863</strain>
    </source>
</reference>
<protein>
    <submittedName>
        <fullName evidence="9">Trimeric intracellular cation channel family protein</fullName>
    </submittedName>
</protein>
<comment type="caution">
    <text evidence="9">The sequence shown here is derived from an EMBL/GenBank/DDBJ whole genome shotgun (WGS) entry which is preliminary data.</text>
</comment>
<feature type="transmembrane region" description="Helical" evidence="7">
    <location>
        <begin position="32"/>
        <end position="54"/>
    </location>
</feature>
<gene>
    <name evidence="9" type="ORF">GR328_12400</name>
</gene>
<feature type="transmembrane region" description="Helical" evidence="7">
    <location>
        <begin position="66"/>
        <end position="84"/>
    </location>
</feature>
<feature type="domain" description="Glycine transporter" evidence="8">
    <location>
        <begin position="8"/>
        <end position="82"/>
    </location>
</feature>
<dbReference type="OrthoDB" id="9791874at2"/>